<name>A0A6J1LSZ9_DROHY</name>
<dbReference type="KEGG" id="dhe:111598494"/>
<dbReference type="Proteomes" id="UP000504633">
    <property type="component" value="Unplaced"/>
</dbReference>
<gene>
    <name evidence="2" type="primary">LOC111598494</name>
</gene>
<dbReference type="OMA" id="DTLKPTM"/>
<sequence length="302" mass="35091">MDSNLKNLKYRQLHKVILKLRPLEQYYDSTMHENKLETHNDVQKICEGFLKALKNDLSLEEITSLYSAAIMLLLLGDHEIQNRRLELLNDCLNYSDTLKPTMIDYITRELIDNFKYAASLAESNTEYDYMLYFLWAMPHIITASETGKMISLGLLRSFIAELANWTPIVMHIYRNILEVWTMIRAVNMETILGEWSVQKVYTLLKSFSLILSTAALNNKNSTLRQAGYRGFELPPAEIENEISEWFRTLRNKLEEKHKSDGKKSNLMLVRFIDYNILCFLSEAGNEIASEAGNEVSHKRISF</sequence>
<dbReference type="GeneID" id="111598494"/>
<accession>A0A6J1LSZ9</accession>
<evidence type="ECO:0000313" key="2">
    <source>
        <dbReference type="RefSeq" id="XP_023169520.1"/>
    </source>
</evidence>
<dbReference type="OrthoDB" id="7848994at2759"/>
<keyword evidence="1" id="KW-1185">Reference proteome</keyword>
<organism evidence="1 2">
    <name type="scientific">Drosophila hydei</name>
    <name type="common">Fruit fly</name>
    <dbReference type="NCBI Taxonomy" id="7224"/>
    <lineage>
        <taxon>Eukaryota</taxon>
        <taxon>Metazoa</taxon>
        <taxon>Ecdysozoa</taxon>
        <taxon>Arthropoda</taxon>
        <taxon>Hexapoda</taxon>
        <taxon>Insecta</taxon>
        <taxon>Pterygota</taxon>
        <taxon>Neoptera</taxon>
        <taxon>Endopterygota</taxon>
        <taxon>Diptera</taxon>
        <taxon>Brachycera</taxon>
        <taxon>Muscomorpha</taxon>
        <taxon>Ephydroidea</taxon>
        <taxon>Drosophilidae</taxon>
        <taxon>Drosophila</taxon>
    </lineage>
</organism>
<proteinExistence type="predicted"/>
<reference evidence="2" key="1">
    <citation type="submission" date="2025-08" db="UniProtKB">
        <authorList>
            <consortium name="RefSeq"/>
        </authorList>
    </citation>
    <scope>IDENTIFICATION</scope>
    <source>
        <strain evidence="2">15085-1641.00</strain>
        <tissue evidence="2">Whole body</tissue>
    </source>
</reference>
<dbReference type="RefSeq" id="XP_023169520.1">
    <property type="nucleotide sequence ID" value="XM_023313752.2"/>
</dbReference>
<evidence type="ECO:0000313" key="1">
    <source>
        <dbReference type="Proteomes" id="UP000504633"/>
    </source>
</evidence>
<dbReference type="AlphaFoldDB" id="A0A6J1LSZ9"/>
<protein>
    <submittedName>
        <fullName evidence="2">Uncharacterized protein LOC111598494</fullName>
    </submittedName>
</protein>